<protein>
    <submittedName>
        <fullName evidence="1">Uncharacterized protein</fullName>
    </submittedName>
</protein>
<organism evidence="1 2">
    <name type="scientific">Desulfosoma caldarium</name>
    <dbReference type="NCBI Taxonomy" id="610254"/>
    <lineage>
        <taxon>Bacteria</taxon>
        <taxon>Pseudomonadati</taxon>
        <taxon>Thermodesulfobacteriota</taxon>
        <taxon>Syntrophobacteria</taxon>
        <taxon>Syntrophobacterales</taxon>
        <taxon>Syntrophobacteraceae</taxon>
        <taxon>Desulfosoma</taxon>
    </lineage>
</organism>
<keyword evidence="2" id="KW-1185">Reference proteome</keyword>
<evidence type="ECO:0000313" key="2">
    <source>
        <dbReference type="Proteomes" id="UP000276223"/>
    </source>
</evidence>
<name>A0A3N1V0Y5_9BACT</name>
<comment type="caution">
    <text evidence="1">The sequence shown here is derived from an EMBL/GenBank/DDBJ whole genome shotgun (WGS) entry which is preliminary data.</text>
</comment>
<dbReference type="Proteomes" id="UP000276223">
    <property type="component" value="Unassembled WGS sequence"/>
</dbReference>
<gene>
    <name evidence="1" type="ORF">EDC27_1212</name>
</gene>
<sequence>MLPPAGRVVEYALSLWTKERLQSASTPLSEECHKVFVELGLNFSQGVIRLILGGR</sequence>
<dbReference type="AlphaFoldDB" id="A0A3N1V0Y5"/>
<accession>A0A3N1V0Y5</accession>
<evidence type="ECO:0000313" key="1">
    <source>
        <dbReference type="EMBL" id="ROQ93206.1"/>
    </source>
</evidence>
<dbReference type="EMBL" id="RJVA01000011">
    <property type="protein sequence ID" value="ROQ93206.1"/>
    <property type="molecule type" value="Genomic_DNA"/>
</dbReference>
<proteinExistence type="predicted"/>
<reference evidence="1 2" key="1">
    <citation type="submission" date="2018-11" db="EMBL/GenBank/DDBJ databases">
        <title>Genomic Encyclopedia of Type Strains, Phase IV (KMG-IV): sequencing the most valuable type-strain genomes for metagenomic binning, comparative biology and taxonomic classification.</title>
        <authorList>
            <person name="Goeker M."/>
        </authorList>
    </citation>
    <scope>NUCLEOTIDE SEQUENCE [LARGE SCALE GENOMIC DNA]</scope>
    <source>
        <strain evidence="1 2">DSM 22027</strain>
    </source>
</reference>